<proteinExistence type="predicted"/>
<comment type="caution">
    <text evidence="2">The sequence shown here is derived from an EMBL/GenBank/DDBJ whole genome shotgun (WGS) entry which is preliminary data.</text>
</comment>
<gene>
    <name evidence="2" type="ORF">JN11_00124</name>
</gene>
<accession>A0A562UF39</accession>
<evidence type="ECO:0000256" key="1">
    <source>
        <dbReference type="SAM" id="SignalP"/>
    </source>
</evidence>
<dbReference type="PROSITE" id="PS51257">
    <property type="entry name" value="PROKAR_LIPOPROTEIN"/>
    <property type="match status" value="1"/>
</dbReference>
<dbReference type="OrthoDB" id="797125at2"/>
<feature type="signal peptide" evidence="1">
    <location>
        <begin position="1"/>
        <end position="21"/>
    </location>
</feature>
<evidence type="ECO:0000313" key="2">
    <source>
        <dbReference type="EMBL" id="TWJ04416.1"/>
    </source>
</evidence>
<protein>
    <submittedName>
        <fullName evidence="2">Uncharacterized protein</fullName>
    </submittedName>
</protein>
<dbReference type="RefSeq" id="WP_144908620.1">
    <property type="nucleotide sequence ID" value="NZ_VLLI01000001.1"/>
</dbReference>
<sequence length="257" mass="26493">MKIKFSVLLVLAISLAFTSCKKSSTATTDPQLTPQQVASQVALNFSSTLLGGSGGLNIGKGLNAPQSLAVHTKSKRLNDLSDGNLCGLTVDTTFNSTVAFGDSTITVAGTINFSFNCSGGALSGFTTNDNFNLAYSSPQLAIAEKSISSLTLTVTNVADSTADVALSGSSSTSGSYQYKTGTKRTGTEAFSYTLTNLLIDPNSSSIVSGSAKFSTSGSGPRGVWNYQGTITFLPNNLATIVINGKTYNVNLLTGIVS</sequence>
<organism evidence="2 3">
    <name type="scientific">Mucilaginibacter frigoritolerans</name>
    <dbReference type="NCBI Taxonomy" id="652788"/>
    <lineage>
        <taxon>Bacteria</taxon>
        <taxon>Pseudomonadati</taxon>
        <taxon>Bacteroidota</taxon>
        <taxon>Sphingobacteriia</taxon>
        <taxon>Sphingobacteriales</taxon>
        <taxon>Sphingobacteriaceae</taxon>
        <taxon>Mucilaginibacter</taxon>
    </lineage>
</organism>
<reference evidence="2 3" key="1">
    <citation type="submission" date="2019-07" db="EMBL/GenBank/DDBJ databases">
        <title>Genomic Encyclopedia of Archaeal and Bacterial Type Strains, Phase II (KMG-II): from individual species to whole genera.</title>
        <authorList>
            <person name="Goeker M."/>
        </authorList>
    </citation>
    <scope>NUCLEOTIDE SEQUENCE [LARGE SCALE GENOMIC DNA]</scope>
    <source>
        <strain evidence="2 3">ATCC BAA-1854</strain>
    </source>
</reference>
<feature type="chain" id="PRO_5022186290" evidence="1">
    <location>
        <begin position="22"/>
        <end position="257"/>
    </location>
</feature>
<keyword evidence="3" id="KW-1185">Reference proteome</keyword>
<dbReference type="EMBL" id="VLLI01000001">
    <property type="protein sequence ID" value="TWJ04416.1"/>
    <property type="molecule type" value="Genomic_DNA"/>
</dbReference>
<name>A0A562UF39_9SPHI</name>
<evidence type="ECO:0000313" key="3">
    <source>
        <dbReference type="Proteomes" id="UP000317010"/>
    </source>
</evidence>
<keyword evidence="1" id="KW-0732">Signal</keyword>
<dbReference type="AlphaFoldDB" id="A0A562UF39"/>
<dbReference type="Proteomes" id="UP000317010">
    <property type="component" value="Unassembled WGS sequence"/>
</dbReference>